<feature type="region of interest" description="Disordered" evidence="1">
    <location>
        <begin position="36"/>
        <end position="62"/>
    </location>
</feature>
<evidence type="ECO:0000313" key="3">
    <source>
        <dbReference type="Proteomes" id="UP000000657"/>
    </source>
</evidence>
<reference evidence="2 3" key="1">
    <citation type="journal article" date="2007" name="Genome Res.">
        <title>Genome characteristics of facultatively symbiotic Frankia sp. strains reflect host range and host plant biogeography.</title>
        <authorList>
            <person name="Normand P."/>
            <person name="Lapierre P."/>
            <person name="Tisa L.S."/>
            <person name="Gogarten J.P."/>
            <person name="Alloisio N."/>
            <person name="Bagnarol E."/>
            <person name="Bassi C.A."/>
            <person name="Berry A.M."/>
            <person name="Bickhart D.M."/>
            <person name="Choisne N."/>
            <person name="Couloux A."/>
            <person name="Cournoyer B."/>
            <person name="Cruveiller S."/>
            <person name="Daubin V."/>
            <person name="Demange N."/>
            <person name="Francino M.P."/>
            <person name="Goltsman E."/>
            <person name="Huang Y."/>
            <person name="Kopp O.R."/>
            <person name="Labarre L."/>
            <person name="Lapidus A."/>
            <person name="Lavire C."/>
            <person name="Marechal J."/>
            <person name="Martinez M."/>
            <person name="Mastronunzio J.E."/>
            <person name="Mullin B.C."/>
            <person name="Niemann J."/>
            <person name="Pujic P."/>
            <person name="Rawnsley T."/>
            <person name="Rouy Z."/>
            <person name="Schenowitz C."/>
            <person name="Sellstedt A."/>
            <person name="Tavares F."/>
            <person name="Tomkins J.P."/>
            <person name="Vallenet D."/>
            <person name="Valverde C."/>
            <person name="Wall L.G."/>
            <person name="Wang Y."/>
            <person name="Medigue C."/>
            <person name="Benson D.R."/>
        </authorList>
    </citation>
    <scope>NUCLEOTIDE SEQUENCE [LARGE SCALE GENOMIC DNA]</scope>
    <source>
        <strain evidence="3">DSM 45986 / CECT 9034 / ACN14a</strain>
    </source>
</reference>
<dbReference type="HOGENOM" id="CLU_2897618_0_0_11"/>
<evidence type="ECO:0000256" key="1">
    <source>
        <dbReference type="SAM" id="MobiDB-lite"/>
    </source>
</evidence>
<gene>
    <name evidence="2" type="ordered locus">FRAAL6656</name>
</gene>
<proteinExistence type="predicted"/>
<feature type="compositionally biased region" description="Basic and acidic residues" evidence="1">
    <location>
        <begin position="52"/>
        <end position="62"/>
    </location>
</feature>
<protein>
    <submittedName>
        <fullName evidence="2">Uncharacterized protein</fullName>
    </submittedName>
</protein>
<evidence type="ECO:0000313" key="2">
    <source>
        <dbReference type="EMBL" id="CAJ65279.1"/>
    </source>
</evidence>
<dbReference type="AlphaFoldDB" id="Q0RBA7"/>
<accession>Q0RBA7</accession>
<sequence length="62" mass="6582">MTYSMLGDSPAGVVMVFAVPTTTSGIRRAARRILPPADDFARPGGRNGGTISERRRDSMLSG</sequence>
<dbReference type="KEGG" id="fal:FRAAL6656"/>
<dbReference type="EMBL" id="CT573213">
    <property type="protein sequence ID" value="CAJ65279.1"/>
    <property type="molecule type" value="Genomic_DNA"/>
</dbReference>
<dbReference type="Proteomes" id="UP000000657">
    <property type="component" value="Chromosome"/>
</dbReference>
<organism evidence="2 3">
    <name type="scientific">Frankia alni (strain DSM 45986 / CECT 9034 / ACN14a)</name>
    <dbReference type="NCBI Taxonomy" id="326424"/>
    <lineage>
        <taxon>Bacteria</taxon>
        <taxon>Bacillati</taxon>
        <taxon>Actinomycetota</taxon>
        <taxon>Actinomycetes</taxon>
        <taxon>Frankiales</taxon>
        <taxon>Frankiaceae</taxon>
        <taxon>Frankia</taxon>
    </lineage>
</organism>
<name>Q0RBA7_FRAAA</name>
<keyword evidence="3" id="KW-1185">Reference proteome</keyword>